<protein>
    <submittedName>
        <fullName evidence="2">Uncharacterized protein</fullName>
    </submittedName>
</protein>
<keyword evidence="3" id="KW-1185">Reference proteome</keyword>
<accession>A0ABP0WGW6</accession>
<feature type="compositionally biased region" description="Polar residues" evidence="1">
    <location>
        <begin position="269"/>
        <end position="281"/>
    </location>
</feature>
<dbReference type="InterPro" id="IPR003832">
    <property type="entry name" value="DUF212"/>
</dbReference>
<dbReference type="EMBL" id="OZ020112">
    <property type="protein sequence ID" value="CAK9265003.1"/>
    <property type="molecule type" value="Genomic_DNA"/>
</dbReference>
<evidence type="ECO:0000256" key="1">
    <source>
        <dbReference type="SAM" id="MobiDB-lite"/>
    </source>
</evidence>
<gene>
    <name evidence="2" type="ORF">CSSPJE1EN1_LOCUS10481</name>
</gene>
<feature type="region of interest" description="Disordered" evidence="1">
    <location>
        <begin position="250"/>
        <end position="282"/>
    </location>
</feature>
<dbReference type="PANTHER" id="PTHR31446">
    <property type="entry name" value="ACID PHOSPHATASE/VANADIUM-DEPENDENT HALOPEROXIDASE-RELATED PROTEIN"/>
    <property type="match status" value="1"/>
</dbReference>
<dbReference type="Proteomes" id="UP001497444">
    <property type="component" value="Chromosome 17"/>
</dbReference>
<proteinExistence type="predicted"/>
<evidence type="ECO:0000313" key="3">
    <source>
        <dbReference type="Proteomes" id="UP001497444"/>
    </source>
</evidence>
<dbReference type="Pfam" id="PF02681">
    <property type="entry name" value="DUF212"/>
    <property type="match status" value="1"/>
</dbReference>
<dbReference type="PANTHER" id="PTHR31446:SF2">
    <property type="entry name" value="ACID PHOSPHATASE_VANADIUM-DEPENDENT HALOPEROXIDASE-RELATED PROTEIN"/>
    <property type="match status" value="1"/>
</dbReference>
<sequence>MAAAPIIKSLECSSAASCGRLLCRSAATLGVLVDEQQSQCIARRKLSGSSWNPRVNTTACGKNCCLRGAASFARGGRAVVRARTRRKRRSGCLQQLGVRAELQELAQNEVLVSALVAGAGGQLTKSISSVISGNGFNWKLIIKSGGMPSSHSAVVSAAATALAFERGLSDGLFGFSCIMALIVIHDAQGVRNAVGKHAKVLNTMAVTYGVHGFQSEAPMAPQTASQSAIGSELAQGPVQAELAFMESVDSPSTAPWSSATATLQAQAADQPSGSSGSNQAPTKKGISEFEIVPIGAANATNGSYTRSADFFELAEQLPSMKGGEVDIQELGKQSGWELIPLKESIGHTKLEVLVGTFWGILVSYLLHQYAW</sequence>
<name>A0ABP0WGW6_9BRYO</name>
<evidence type="ECO:0000313" key="2">
    <source>
        <dbReference type="EMBL" id="CAK9265003.1"/>
    </source>
</evidence>
<reference evidence="2" key="1">
    <citation type="submission" date="2024-02" db="EMBL/GenBank/DDBJ databases">
        <authorList>
            <consortium name="ELIXIR-Norway"/>
            <consortium name="Elixir Norway"/>
        </authorList>
    </citation>
    <scope>NUCLEOTIDE SEQUENCE</scope>
</reference>
<organism evidence="2 3">
    <name type="scientific">Sphagnum jensenii</name>
    <dbReference type="NCBI Taxonomy" id="128206"/>
    <lineage>
        <taxon>Eukaryota</taxon>
        <taxon>Viridiplantae</taxon>
        <taxon>Streptophyta</taxon>
        <taxon>Embryophyta</taxon>
        <taxon>Bryophyta</taxon>
        <taxon>Sphagnophytina</taxon>
        <taxon>Sphagnopsida</taxon>
        <taxon>Sphagnales</taxon>
        <taxon>Sphagnaceae</taxon>
        <taxon>Sphagnum</taxon>
    </lineage>
</organism>
<feature type="compositionally biased region" description="Low complexity" evidence="1">
    <location>
        <begin position="250"/>
        <end position="268"/>
    </location>
</feature>